<reference evidence="3 4" key="2">
    <citation type="submission" date="2024-07" db="EMBL/GenBank/DDBJ databases">
        <authorList>
            <person name="Akdeniz Z."/>
        </authorList>
    </citation>
    <scope>NUCLEOTIDE SEQUENCE [LARGE SCALE GENOMIC DNA]</scope>
</reference>
<dbReference type="EMBL" id="CATOUU010001023">
    <property type="protein sequence ID" value="CAI9967395.1"/>
    <property type="molecule type" value="Genomic_DNA"/>
</dbReference>
<keyword evidence="4" id="KW-1185">Reference proteome</keyword>
<dbReference type="Proteomes" id="UP001642409">
    <property type="component" value="Unassembled WGS sequence"/>
</dbReference>
<gene>
    <name evidence="2" type="ORF">HINF_LOCUS55040</name>
    <name evidence="3" type="ORF">HINF_LOCUS64731</name>
</gene>
<comment type="caution">
    <text evidence="2">The sequence shown here is derived from an EMBL/GenBank/DDBJ whole genome shotgun (WGS) entry which is preliminary data.</text>
</comment>
<sequence>MTYNEKTECLSACSNGYCKYSYTKTYRNYQYTCEQNPTGIYNTLSSCNSNCSNGYCNETYHSYHQRYEYNCIPNGIYDSYSACCNNCYDGYCDSNYSYSHSRYEYTCINYTHDNPQSGYWFLLLLLIPVLAILLTTIICGCSKKRRAARTAKKIQKQALKQERDNLIIQAVKTEVTLPNGQTGLFVPLAQTQQDKLHYRTNQIQIYYPQPIYQPQPVQMVALNDPQFQTIQNPQVVQMPIMPAMPL</sequence>
<dbReference type="EMBL" id="CAXDID020000418">
    <property type="protein sequence ID" value="CAL6089246.1"/>
    <property type="molecule type" value="Genomic_DNA"/>
</dbReference>
<protein>
    <submittedName>
        <fullName evidence="3">Hypothetical_protein</fullName>
    </submittedName>
</protein>
<keyword evidence="1" id="KW-1133">Transmembrane helix</keyword>
<evidence type="ECO:0000313" key="4">
    <source>
        <dbReference type="Proteomes" id="UP001642409"/>
    </source>
</evidence>
<dbReference type="AlphaFoldDB" id="A0AA86QZB4"/>
<keyword evidence="1" id="KW-0812">Transmembrane</keyword>
<evidence type="ECO:0000313" key="2">
    <source>
        <dbReference type="EMBL" id="CAI9967395.1"/>
    </source>
</evidence>
<organism evidence="2">
    <name type="scientific">Hexamita inflata</name>
    <dbReference type="NCBI Taxonomy" id="28002"/>
    <lineage>
        <taxon>Eukaryota</taxon>
        <taxon>Metamonada</taxon>
        <taxon>Diplomonadida</taxon>
        <taxon>Hexamitidae</taxon>
        <taxon>Hexamitinae</taxon>
        <taxon>Hexamita</taxon>
    </lineage>
</organism>
<name>A0AA86QZB4_9EUKA</name>
<reference evidence="2" key="1">
    <citation type="submission" date="2023-06" db="EMBL/GenBank/DDBJ databases">
        <authorList>
            <person name="Kurt Z."/>
        </authorList>
    </citation>
    <scope>NUCLEOTIDE SEQUENCE</scope>
</reference>
<accession>A0AA86QZB4</accession>
<evidence type="ECO:0000256" key="1">
    <source>
        <dbReference type="SAM" id="Phobius"/>
    </source>
</evidence>
<proteinExistence type="predicted"/>
<feature type="transmembrane region" description="Helical" evidence="1">
    <location>
        <begin position="119"/>
        <end position="139"/>
    </location>
</feature>
<keyword evidence="1" id="KW-0472">Membrane</keyword>
<evidence type="ECO:0000313" key="3">
    <source>
        <dbReference type="EMBL" id="CAL6089246.1"/>
    </source>
</evidence>